<gene>
    <name evidence="3" type="ORF">FAZ69_07350</name>
</gene>
<evidence type="ECO:0000313" key="4">
    <source>
        <dbReference type="Proteomes" id="UP000305539"/>
    </source>
</evidence>
<evidence type="ECO:0008006" key="5">
    <source>
        <dbReference type="Google" id="ProtNLM"/>
    </source>
</evidence>
<feature type="compositionally biased region" description="Polar residues" evidence="1">
    <location>
        <begin position="94"/>
        <end position="114"/>
    </location>
</feature>
<evidence type="ECO:0000256" key="2">
    <source>
        <dbReference type="SAM" id="SignalP"/>
    </source>
</evidence>
<protein>
    <recommendedName>
        <fullName evidence="5">DUF4148 domain-containing protein</fullName>
    </recommendedName>
</protein>
<sequence length="179" mass="18482">MRNDFRRTRAALLLALAPLLLTVYPPAAQAQQNANAAPKDNAAAARPDDGATLGPTETDNGAAMGAAAARMLGDTHENQLLGAPAPYGDPYRSQFENESNGAQQTDLINSQSVPMSGGGDKAKPGAKQGTADALAAGKPGAQQAQAQPRTPANAAKSVYRGSADPLNPDKQHPVYKSPW</sequence>
<dbReference type="AlphaFoldDB" id="A0A4V5PKX0"/>
<feature type="compositionally biased region" description="Low complexity" evidence="1">
    <location>
        <begin position="133"/>
        <end position="155"/>
    </location>
</feature>
<feature type="signal peptide" evidence="2">
    <location>
        <begin position="1"/>
        <end position="30"/>
    </location>
</feature>
<feature type="compositionally biased region" description="Low complexity" evidence="1">
    <location>
        <begin position="32"/>
        <end position="45"/>
    </location>
</feature>
<dbReference type="RefSeq" id="WP_136893286.1">
    <property type="nucleotide sequence ID" value="NZ_SWJE01000003.1"/>
</dbReference>
<accession>A0A4V5PKX0</accession>
<keyword evidence="2" id="KW-0732">Signal</keyword>
<evidence type="ECO:0000313" key="3">
    <source>
        <dbReference type="EMBL" id="TKC91170.1"/>
    </source>
</evidence>
<feature type="region of interest" description="Disordered" evidence="1">
    <location>
        <begin position="32"/>
        <end position="179"/>
    </location>
</feature>
<dbReference type="OrthoDB" id="9135897at2"/>
<proteinExistence type="predicted"/>
<dbReference type="Proteomes" id="UP000305539">
    <property type="component" value="Unassembled WGS sequence"/>
</dbReference>
<name>A0A4V5PKX0_9BURK</name>
<organism evidence="3 4">
    <name type="scientific">Trinickia terrae</name>
    <dbReference type="NCBI Taxonomy" id="2571161"/>
    <lineage>
        <taxon>Bacteria</taxon>
        <taxon>Pseudomonadati</taxon>
        <taxon>Pseudomonadota</taxon>
        <taxon>Betaproteobacteria</taxon>
        <taxon>Burkholderiales</taxon>
        <taxon>Burkholderiaceae</taxon>
        <taxon>Trinickia</taxon>
    </lineage>
</organism>
<reference evidence="3 4" key="1">
    <citation type="submission" date="2019-04" db="EMBL/GenBank/DDBJ databases">
        <title>Trinickia sp. 7GSK02, isolated from subtropical forest soil.</title>
        <authorList>
            <person name="Gao Z.-H."/>
            <person name="Qiu L.-H."/>
        </authorList>
    </citation>
    <scope>NUCLEOTIDE SEQUENCE [LARGE SCALE GENOMIC DNA]</scope>
    <source>
        <strain evidence="3 4">7GSK02</strain>
    </source>
</reference>
<dbReference type="EMBL" id="SWJE01000003">
    <property type="protein sequence ID" value="TKC91170.1"/>
    <property type="molecule type" value="Genomic_DNA"/>
</dbReference>
<feature type="chain" id="PRO_5020883653" description="DUF4148 domain-containing protein" evidence="2">
    <location>
        <begin position="31"/>
        <end position="179"/>
    </location>
</feature>
<keyword evidence="4" id="KW-1185">Reference proteome</keyword>
<evidence type="ECO:0000256" key="1">
    <source>
        <dbReference type="SAM" id="MobiDB-lite"/>
    </source>
</evidence>
<comment type="caution">
    <text evidence="3">The sequence shown here is derived from an EMBL/GenBank/DDBJ whole genome shotgun (WGS) entry which is preliminary data.</text>
</comment>